<name>A0AAU8KYK1_9CAUD</name>
<sequence length="134" mass="14835">MEKIEIPTLEELLVKVEPKNVFIVVEAVQPVEAGDDDIIVGAEDLMGIAQRSKDITERVWATLKEVTTRTAVAYKTPVPEGHATVIPTYTFIGKQAALHDIGLSDVSFVYRLDGKIQIVRSNEEDLLPYTILAD</sequence>
<accession>A0AAU8KYK1</accession>
<reference evidence="1" key="1">
    <citation type="submission" date="2024-06" db="EMBL/GenBank/DDBJ databases">
        <authorList>
            <person name="Gannavaram S."/>
            <person name="Nemani S."/>
            <person name="Datta M."/>
            <person name="Picchiottino A."/>
            <person name="Mereddy A."/>
            <person name="Gannavaram N."/>
            <person name="Honeycutt C."/>
            <person name="Tran D."/>
            <person name="Choi K."/>
            <person name="Srinivasan K."/>
            <person name="Johnson A."/>
        </authorList>
    </citation>
    <scope>NUCLEOTIDE SEQUENCE</scope>
</reference>
<proteinExistence type="predicted"/>
<evidence type="ECO:0000313" key="1">
    <source>
        <dbReference type="EMBL" id="XCN28374.1"/>
    </source>
</evidence>
<protein>
    <recommendedName>
        <fullName evidence="2">Nuclear transport factor 2 family protein</fullName>
    </recommendedName>
</protein>
<organism evidence="1">
    <name type="scientific">Pantoea phage Survivor</name>
    <dbReference type="NCBI Taxonomy" id="3232176"/>
    <lineage>
        <taxon>Viruses</taxon>
        <taxon>Duplodnaviria</taxon>
        <taxon>Heunggongvirae</taxon>
        <taxon>Uroviricota</taxon>
        <taxon>Caudoviricetes</taxon>
    </lineage>
</organism>
<evidence type="ECO:0008006" key="2">
    <source>
        <dbReference type="Google" id="ProtNLM"/>
    </source>
</evidence>
<dbReference type="EMBL" id="PP885733">
    <property type="protein sequence ID" value="XCN28374.1"/>
    <property type="molecule type" value="Genomic_DNA"/>
</dbReference>